<dbReference type="Proteomes" id="UP001222377">
    <property type="component" value="Unassembled WGS sequence"/>
</dbReference>
<reference evidence="1" key="1">
    <citation type="submission" date="2023-02" db="EMBL/GenBank/DDBJ databases">
        <title>Draft Whole-Genome Sequences of Bacillus Strains of Potential Probiotic for Poultry.</title>
        <authorList>
            <person name="Ma L.M."/>
            <person name="Lopez-Guerra N."/>
            <person name="Zhang G."/>
        </authorList>
    </citation>
    <scope>NUCLEOTIDE SEQUENCE</scope>
    <source>
        <strain evidence="1">OSU1013-24</strain>
    </source>
</reference>
<accession>A0AAP4DIV4</accession>
<dbReference type="EMBL" id="JARKHX010000004">
    <property type="protein sequence ID" value="MDF4194787.1"/>
    <property type="molecule type" value="Genomic_DNA"/>
</dbReference>
<sequence length="368" mass="40446">MFTVELNNVQKDSNHYANTKLNAKSPIVEIFSAAATGQDLSKFGAKADAAMTHVKELASKALMGNPVAKAEINTIVRYAIEPKLISAIKLFDFMGTFRTIGYDQQPMMTTYAHESIRSQFQASRGDVPFATTTWSEYPIGTQTISSGYAVNYREIQSGNLDKVAEGMEQVQTDMMNKAMYYVVNEMFNAIKNATGVKYFAETEGITKSSVDDIITKIRRFGQPSIVGDFSVVSQLNDFAGFQAVAGDASSTKLPQSVMDEIRRTGLLNTYKGSSVVELPNAYNLTELNKAGDNFKTYLPEGLLFFVPQGKKSPLQVFQKGGLTSMNGNDIITGTEITRFDMEIGAGVAKGQEHQIGLIRDTKYELPQI</sequence>
<name>A0AAP4DIV4_BACAM</name>
<dbReference type="RefSeq" id="WP_276351172.1">
    <property type="nucleotide sequence ID" value="NZ_JARKHX010000004.1"/>
</dbReference>
<evidence type="ECO:0000313" key="1">
    <source>
        <dbReference type="EMBL" id="MDF4194787.1"/>
    </source>
</evidence>
<dbReference type="AlphaFoldDB" id="A0AAP4DIV4"/>
<proteinExistence type="predicted"/>
<organism evidence="1 2">
    <name type="scientific">Bacillus amyloliquefaciens</name>
    <name type="common">Bacillus velezensis</name>
    <dbReference type="NCBI Taxonomy" id="1390"/>
    <lineage>
        <taxon>Bacteria</taxon>
        <taxon>Bacillati</taxon>
        <taxon>Bacillota</taxon>
        <taxon>Bacilli</taxon>
        <taxon>Bacillales</taxon>
        <taxon>Bacillaceae</taxon>
        <taxon>Bacillus</taxon>
        <taxon>Bacillus amyloliquefaciens group</taxon>
    </lineage>
</organism>
<evidence type="ECO:0000313" key="2">
    <source>
        <dbReference type="Proteomes" id="UP001222377"/>
    </source>
</evidence>
<comment type="caution">
    <text evidence="1">The sequence shown here is derived from an EMBL/GenBank/DDBJ whole genome shotgun (WGS) entry which is preliminary data.</text>
</comment>
<protein>
    <submittedName>
        <fullName evidence="1">Uncharacterized protein</fullName>
    </submittedName>
</protein>
<gene>
    <name evidence="1" type="ORF">PV946_13580</name>
</gene>